<protein>
    <submittedName>
        <fullName evidence="1">Uncharacterized protein</fullName>
    </submittedName>
</protein>
<dbReference type="EMBL" id="CP002106">
    <property type="protein sequence ID" value="ADK68545.1"/>
    <property type="molecule type" value="Genomic_DNA"/>
</dbReference>
<evidence type="ECO:0000313" key="1">
    <source>
        <dbReference type="EMBL" id="ADK68545.1"/>
    </source>
</evidence>
<organism evidence="1 2">
    <name type="scientific">Olsenella uli (strain ATCC 49627 / DSM 7084 / CCUG 31166 / CIP 109912 / JCM 12494 / LMG 11480 / NCIMB 702895 / VPI D76D-27C)</name>
    <name type="common">Lactobacillus uli</name>
    <dbReference type="NCBI Taxonomy" id="633147"/>
    <lineage>
        <taxon>Bacteria</taxon>
        <taxon>Bacillati</taxon>
        <taxon>Actinomycetota</taxon>
        <taxon>Coriobacteriia</taxon>
        <taxon>Coriobacteriales</taxon>
        <taxon>Atopobiaceae</taxon>
        <taxon>Olsenella</taxon>
    </lineage>
</organism>
<keyword evidence="2" id="KW-1185">Reference proteome</keyword>
<name>E1QWP2_OLSUV</name>
<dbReference type="KEGG" id="ols:Olsu_1442"/>
<evidence type="ECO:0000313" key="2">
    <source>
        <dbReference type="Proteomes" id="UP000000333"/>
    </source>
</evidence>
<dbReference type="AlphaFoldDB" id="E1QWP2"/>
<dbReference type="STRING" id="633147.Olsu_1442"/>
<dbReference type="Proteomes" id="UP000000333">
    <property type="component" value="Chromosome"/>
</dbReference>
<reference evidence="1 2" key="1">
    <citation type="journal article" date="2010" name="Stand. Genomic Sci.">
        <title>Complete genome sequence of Olsenella uli type strain (VPI D76D-27C).</title>
        <authorList>
            <person name="Goker M."/>
            <person name="Held B."/>
            <person name="Lucas S."/>
            <person name="Nolan M."/>
            <person name="Yasawong M."/>
            <person name="Glavina Del Rio T."/>
            <person name="Tice H."/>
            <person name="Cheng J.F."/>
            <person name="Bruce D."/>
            <person name="Detter J.C."/>
            <person name="Tapia R."/>
            <person name="Han C."/>
            <person name="Goodwin L."/>
            <person name="Pitluck S."/>
            <person name="Liolios K."/>
            <person name="Ivanova N."/>
            <person name="Mavromatis K."/>
            <person name="Mikhailova N."/>
            <person name="Pati A."/>
            <person name="Chen A."/>
            <person name="Palaniappan K."/>
            <person name="Land M."/>
            <person name="Hauser L."/>
            <person name="Chang Y.J."/>
            <person name="Jeffries C.D."/>
            <person name="Rohde M."/>
            <person name="Sikorski J."/>
            <person name="Pukall R."/>
            <person name="Woyke T."/>
            <person name="Bristow J."/>
            <person name="Eisen J.A."/>
            <person name="Markowitz V."/>
            <person name="Hugenholtz P."/>
            <person name="Kyrpides N.C."/>
            <person name="Klenk H.P."/>
            <person name="Lapidus A."/>
        </authorList>
    </citation>
    <scope>NUCLEOTIDE SEQUENCE [LARGE SCALE GENOMIC DNA]</scope>
    <source>
        <strain evidence="2">ATCC 49627 / DSM 7084 / CIP 109912 / JCM 12494 / NCIMB 702895 / VPI D76D-27C</strain>
    </source>
</reference>
<proteinExistence type="predicted"/>
<sequence length="185" mass="19745">MPLRKAVARTRDVRPGEAFVGNGSDEGGARLGQGEVDVTRAYGRTGLIIQDVGTKGLARKPEVSTFSPLQRHVTPNEVTFLNIVAGTKPTETIRSEHWYSLLAIGETDTGFRRSQRHRCPAPRPARFPDGRPGFYAGTVACSVGDVGIVITGRTTHGAATYEGVDPINVGCPFALTSPIPVPQHG</sequence>
<gene>
    <name evidence="1" type="ordered locus">Olsu_1442</name>
</gene>
<dbReference type="HOGENOM" id="CLU_1459927_0_0_11"/>
<accession>E1QWP2</accession>